<dbReference type="Proteomes" id="UP000887013">
    <property type="component" value="Unassembled WGS sequence"/>
</dbReference>
<name>A0A8X6N5Q5_NEPPI</name>
<protein>
    <submittedName>
        <fullName evidence="1">Uncharacterized protein</fullName>
    </submittedName>
</protein>
<sequence>MDDLEENRKQKLLDIRRLRFTCGWTSEELGWQQDERRLKGGWNTETGLRNWLADRYRKESSIQSLAEGSIQRYLRELNLTADLTPNIDGWLYPGDAVQVKGSGGLMLAALPSDVDEGGEYLHPCRVTATADTRALRRTTFRVLRNDARLSSSVPFLYEECILLSIPRITGGDKRSSEKKNYRCLRGCSETKKYHRWFKNGNRNLKEATRKAQAQKLDDDILDSDPRQEI</sequence>
<comment type="caution">
    <text evidence="1">The sequence shown here is derived from an EMBL/GenBank/DDBJ whole genome shotgun (WGS) entry which is preliminary data.</text>
</comment>
<reference evidence="1" key="1">
    <citation type="submission" date="2020-08" db="EMBL/GenBank/DDBJ databases">
        <title>Multicomponent nature underlies the extraordinary mechanical properties of spider dragline silk.</title>
        <authorList>
            <person name="Kono N."/>
            <person name="Nakamura H."/>
            <person name="Mori M."/>
            <person name="Yoshida Y."/>
            <person name="Ohtoshi R."/>
            <person name="Malay A.D."/>
            <person name="Moran D.A.P."/>
            <person name="Tomita M."/>
            <person name="Numata K."/>
            <person name="Arakawa K."/>
        </authorList>
    </citation>
    <scope>NUCLEOTIDE SEQUENCE</scope>
</reference>
<dbReference type="OrthoDB" id="10447260at2759"/>
<dbReference type="AlphaFoldDB" id="A0A8X6N5Q5"/>
<keyword evidence="2" id="KW-1185">Reference proteome</keyword>
<evidence type="ECO:0000313" key="2">
    <source>
        <dbReference type="Proteomes" id="UP000887013"/>
    </source>
</evidence>
<evidence type="ECO:0000313" key="1">
    <source>
        <dbReference type="EMBL" id="GFS94875.1"/>
    </source>
</evidence>
<dbReference type="EMBL" id="BMAW01100428">
    <property type="protein sequence ID" value="GFS94875.1"/>
    <property type="molecule type" value="Genomic_DNA"/>
</dbReference>
<gene>
    <name evidence="1" type="ORF">NPIL_104981</name>
</gene>
<proteinExistence type="predicted"/>
<accession>A0A8X6N5Q5</accession>
<organism evidence="1 2">
    <name type="scientific">Nephila pilipes</name>
    <name type="common">Giant wood spider</name>
    <name type="synonym">Nephila maculata</name>
    <dbReference type="NCBI Taxonomy" id="299642"/>
    <lineage>
        <taxon>Eukaryota</taxon>
        <taxon>Metazoa</taxon>
        <taxon>Ecdysozoa</taxon>
        <taxon>Arthropoda</taxon>
        <taxon>Chelicerata</taxon>
        <taxon>Arachnida</taxon>
        <taxon>Araneae</taxon>
        <taxon>Araneomorphae</taxon>
        <taxon>Entelegynae</taxon>
        <taxon>Araneoidea</taxon>
        <taxon>Nephilidae</taxon>
        <taxon>Nephila</taxon>
    </lineage>
</organism>